<gene>
    <name evidence="8" type="ORF">DVR09_08365</name>
</gene>
<name>A0A345YEJ8_9SPHN</name>
<dbReference type="Proteomes" id="UP000254508">
    <property type="component" value="Chromosome"/>
</dbReference>
<dbReference type="SUPFAM" id="SSF54427">
    <property type="entry name" value="NTF2-like"/>
    <property type="match status" value="1"/>
</dbReference>
<sequence>MNAHHTIDGEKVEISDSWGASITEDLERSRRIAWIVAACAGAIALLLALALVIMLPLKTVVPYTLLVDRQTGYVEELAPLGAASVSPDTALTRSFLAQYVIARESFDAANLQRDYRKVALWSEGDARQRYVASMNSSNPSSPIAQLGNGATLRTEVKSVSSLSSDSALVRFITVRTDRGGREQAPEHWAAVINYRFSGAEMSADDRLVNPLGFQVSRYRRDQEALPETRGPRLPQSAPLAEPAA</sequence>
<dbReference type="InterPro" id="IPR026264">
    <property type="entry name" value="VirB8/PtlE"/>
</dbReference>
<evidence type="ECO:0000256" key="5">
    <source>
        <dbReference type="SAM" id="MobiDB-lite"/>
    </source>
</evidence>
<evidence type="ECO:0000256" key="4">
    <source>
        <dbReference type="ARBA" id="ARBA00023136"/>
    </source>
</evidence>
<evidence type="ECO:0000256" key="3">
    <source>
        <dbReference type="ARBA" id="ARBA00022989"/>
    </source>
</evidence>
<organism evidence="8 9">
    <name type="scientific">Erythrobacter aureus</name>
    <dbReference type="NCBI Taxonomy" id="2182384"/>
    <lineage>
        <taxon>Bacteria</taxon>
        <taxon>Pseudomonadati</taxon>
        <taxon>Pseudomonadota</taxon>
        <taxon>Alphaproteobacteria</taxon>
        <taxon>Sphingomonadales</taxon>
        <taxon>Erythrobacteraceae</taxon>
        <taxon>Erythrobacter/Porphyrobacter group</taxon>
        <taxon>Erythrobacter</taxon>
    </lineage>
</organism>
<feature type="transmembrane region" description="Helical" evidence="6">
    <location>
        <begin position="32"/>
        <end position="57"/>
    </location>
</feature>
<dbReference type="KEGG" id="err:DVR09_08365"/>
<accession>A0A345YEJ8</accession>
<evidence type="ECO:0000313" key="9">
    <source>
        <dbReference type="Proteomes" id="UP000254508"/>
    </source>
</evidence>
<evidence type="ECO:0000256" key="2">
    <source>
        <dbReference type="ARBA" id="ARBA00022692"/>
    </source>
</evidence>
<dbReference type="GO" id="GO:0030255">
    <property type="term" value="P:protein secretion by the type IV secretion system"/>
    <property type="evidence" value="ECO:0007669"/>
    <property type="project" value="InterPro"/>
</dbReference>
<dbReference type="EMBL" id="CP031357">
    <property type="protein sequence ID" value="AXK42350.1"/>
    <property type="molecule type" value="Genomic_DNA"/>
</dbReference>
<dbReference type="Pfam" id="PF04335">
    <property type="entry name" value="VirB8"/>
    <property type="match status" value="1"/>
</dbReference>
<evidence type="ECO:0000256" key="6">
    <source>
        <dbReference type="SAM" id="Phobius"/>
    </source>
</evidence>
<feature type="region of interest" description="Disordered" evidence="5">
    <location>
        <begin position="219"/>
        <end position="244"/>
    </location>
</feature>
<evidence type="ECO:0000313" key="8">
    <source>
        <dbReference type="EMBL" id="AXK42350.1"/>
    </source>
</evidence>
<keyword evidence="2 6" id="KW-0812">Transmembrane</keyword>
<evidence type="ECO:0000259" key="7">
    <source>
        <dbReference type="Pfam" id="PF04335"/>
    </source>
</evidence>
<proteinExistence type="predicted"/>
<dbReference type="CDD" id="cd16424">
    <property type="entry name" value="VirB8"/>
    <property type="match status" value="1"/>
</dbReference>
<dbReference type="PIRSF" id="PIRSF003299">
    <property type="entry name" value="VirB8_PtlE"/>
    <property type="match status" value="1"/>
</dbReference>
<dbReference type="GO" id="GO:0016020">
    <property type="term" value="C:membrane"/>
    <property type="evidence" value="ECO:0007669"/>
    <property type="project" value="UniProtKB-SubCell"/>
</dbReference>
<dbReference type="Gene3D" id="3.10.450.230">
    <property type="entry name" value="VirB8 protein"/>
    <property type="match status" value="1"/>
</dbReference>
<keyword evidence="9" id="KW-1185">Reference proteome</keyword>
<dbReference type="AlphaFoldDB" id="A0A345YEJ8"/>
<feature type="domain" description="Bacterial virulence protein VirB8" evidence="7">
    <location>
        <begin position="17"/>
        <end position="223"/>
    </location>
</feature>
<protein>
    <recommendedName>
        <fullName evidence="7">Bacterial virulence protein VirB8 domain-containing protein</fullName>
    </recommendedName>
</protein>
<keyword evidence="4 6" id="KW-0472">Membrane</keyword>
<dbReference type="RefSeq" id="WP_115416531.1">
    <property type="nucleotide sequence ID" value="NZ_CP031357.1"/>
</dbReference>
<reference evidence="9" key="1">
    <citation type="submission" date="2018-07" db="EMBL/GenBank/DDBJ databases">
        <title>Genome sequence of Erythrobacter strain YH-07, an antagonistic bacterium isolated from Yellow Sea.</title>
        <authorList>
            <person name="Tang T."/>
            <person name="Liu Q."/>
            <person name="Sun X."/>
        </authorList>
    </citation>
    <scope>NUCLEOTIDE SEQUENCE [LARGE SCALE GENOMIC DNA]</scope>
    <source>
        <strain evidence="9">YH-07</strain>
    </source>
</reference>
<dbReference type="InterPro" id="IPR032710">
    <property type="entry name" value="NTF2-like_dom_sf"/>
</dbReference>
<dbReference type="InterPro" id="IPR007430">
    <property type="entry name" value="VirB8"/>
</dbReference>
<comment type="subcellular location">
    <subcellularLocation>
        <location evidence="1">Membrane</location>
        <topology evidence="1">Single-pass membrane protein</topology>
    </subcellularLocation>
</comment>
<dbReference type="OrthoDB" id="7366154at2"/>
<keyword evidence="3 6" id="KW-1133">Transmembrane helix</keyword>
<evidence type="ECO:0000256" key="1">
    <source>
        <dbReference type="ARBA" id="ARBA00004167"/>
    </source>
</evidence>